<evidence type="ECO:0000313" key="2">
    <source>
        <dbReference type="Proteomes" id="UP000682111"/>
    </source>
</evidence>
<dbReference type="RefSeq" id="WP_095311272.1">
    <property type="nucleotide sequence ID" value="NZ_BORC01000003.1"/>
</dbReference>
<proteinExistence type="predicted"/>
<dbReference type="AlphaFoldDB" id="A0A919WHU8"/>
<dbReference type="OrthoDB" id="2943498at2"/>
<keyword evidence="2" id="KW-1185">Reference proteome</keyword>
<comment type="caution">
    <text evidence="1">The sequence shown here is derived from an EMBL/GenBank/DDBJ whole genome shotgun (WGS) entry which is preliminary data.</text>
</comment>
<name>A0A919WHU8_9BACI</name>
<gene>
    <name evidence="1" type="ORF">J27TS8_20270</name>
</gene>
<organism evidence="1 2">
    <name type="scientific">Robertmurraya siralis</name>
    <dbReference type="NCBI Taxonomy" id="77777"/>
    <lineage>
        <taxon>Bacteria</taxon>
        <taxon>Bacillati</taxon>
        <taxon>Bacillota</taxon>
        <taxon>Bacilli</taxon>
        <taxon>Bacillales</taxon>
        <taxon>Bacillaceae</taxon>
        <taxon>Robertmurraya</taxon>
    </lineage>
</organism>
<sequence>MKRKIIASISIFFLMFSLAWLWDHQNAREFFNPGLADGDDEVVEIMPISNPASMPRKYEVFKAREYVRIEKL</sequence>
<dbReference type="Proteomes" id="UP000682111">
    <property type="component" value="Unassembled WGS sequence"/>
</dbReference>
<reference evidence="1" key="1">
    <citation type="submission" date="2021-03" db="EMBL/GenBank/DDBJ databases">
        <title>Antimicrobial resistance genes in bacteria isolated from Japanese honey, and their potential for conferring macrolide and lincosamide resistance in the American foulbrood pathogen Paenibacillus larvae.</title>
        <authorList>
            <person name="Okamoto M."/>
            <person name="Kumagai M."/>
            <person name="Kanamori H."/>
            <person name="Takamatsu D."/>
        </authorList>
    </citation>
    <scope>NUCLEOTIDE SEQUENCE</scope>
    <source>
        <strain evidence="1">J27TS8</strain>
    </source>
</reference>
<protein>
    <submittedName>
        <fullName evidence="1">Uncharacterized protein</fullName>
    </submittedName>
</protein>
<evidence type="ECO:0000313" key="1">
    <source>
        <dbReference type="EMBL" id="GIN62034.1"/>
    </source>
</evidence>
<dbReference type="EMBL" id="BORC01000003">
    <property type="protein sequence ID" value="GIN62034.1"/>
    <property type="molecule type" value="Genomic_DNA"/>
</dbReference>
<accession>A0A919WHU8</accession>